<dbReference type="PANTHER" id="PTHR13754">
    <property type="entry name" value="METALLO-BETA-LACTAMASE SUPERFAMILY PROTEIN"/>
    <property type="match status" value="1"/>
</dbReference>
<organism evidence="2">
    <name type="scientific">Oxalobacter aliiformigenes</name>
    <dbReference type="NCBI Taxonomy" id="2946593"/>
    <lineage>
        <taxon>Bacteria</taxon>
        <taxon>Pseudomonadati</taxon>
        <taxon>Pseudomonadota</taxon>
        <taxon>Betaproteobacteria</taxon>
        <taxon>Burkholderiales</taxon>
        <taxon>Oxalobacteraceae</taxon>
        <taxon>Oxalobacter</taxon>
    </lineage>
</organism>
<evidence type="ECO:0000313" key="2">
    <source>
        <dbReference type="EMBL" id="WAV90573.1"/>
    </source>
</evidence>
<dbReference type="GO" id="GO:0016740">
    <property type="term" value="F:transferase activity"/>
    <property type="evidence" value="ECO:0007669"/>
    <property type="project" value="TreeGrafter"/>
</dbReference>
<dbReference type="InterPro" id="IPR001279">
    <property type="entry name" value="Metallo-B-lactamas"/>
</dbReference>
<dbReference type="Gene3D" id="3.60.15.10">
    <property type="entry name" value="Ribonuclease Z/Hydroxyacylglutathione hydrolase-like"/>
    <property type="match status" value="1"/>
</dbReference>
<sequence length="283" mass="30934">MYSADTGKVKITVLTDDTVASEALLAEHGVSILVELASGHRWLIDTGATDIFMENARRMGISLDNLTGIAITHGHDDHTGGLTFYSRLKGNPPVYGHPYIWHKSYQIRPGMPVRITGMPYLARKEAAPFFHAVNHVAQLDDGLCFFTDIPREPGSFAPIAGNFFNEDGTGPVPLIDDAAIVIRVQEGLIVIIGCGHAGYTNVLGAIHKEFPEEKLLAVIGGLHLTNASETVLAEAVRCTRRFMTDRFAFHCGHCTGENALRYFRKAFGEKAVRPMGAGRTLEF</sequence>
<dbReference type="Pfam" id="PF00753">
    <property type="entry name" value="Lactamase_B"/>
    <property type="match status" value="1"/>
</dbReference>
<dbReference type="RefSeq" id="WP_269315605.1">
    <property type="nucleotide sequence ID" value="NZ_CP098251.1"/>
</dbReference>
<proteinExistence type="predicted"/>
<dbReference type="SUPFAM" id="SSF56281">
    <property type="entry name" value="Metallo-hydrolase/oxidoreductase"/>
    <property type="match status" value="1"/>
</dbReference>
<dbReference type="InterPro" id="IPR041712">
    <property type="entry name" value="DHPS-like_MBL-fold"/>
</dbReference>
<dbReference type="EMBL" id="CP098251">
    <property type="protein sequence ID" value="WAV90573.1"/>
    <property type="molecule type" value="Genomic_DNA"/>
</dbReference>
<dbReference type="InterPro" id="IPR036866">
    <property type="entry name" value="RibonucZ/Hydroxyglut_hydro"/>
</dbReference>
<protein>
    <submittedName>
        <fullName evidence="2">MBL fold metallo-hydrolase</fullName>
    </submittedName>
</protein>
<dbReference type="CDD" id="cd07713">
    <property type="entry name" value="DHPS-like_MBL-fold"/>
    <property type="match status" value="1"/>
</dbReference>
<dbReference type="SMART" id="SM00849">
    <property type="entry name" value="Lactamase_B"/>
    <property type="match status" value="1"/>
</dbReference>
<evidence type="ECO:0000259" key="1">
    <source>
        <dbReference type="SMART" id="SM00849"/>
    </source>
</evidence>
<dbReference type="AlphaFoldDB" id="A0A9E9LAK0"/>
<reference evidence="2" key="1">
    <citation type="journal article" date="2022" name="Front. Microbiol.">
        <title>New perspectives on an old grouping: The genomic and phenotypic variability of Oxalobacter formigenes and the implications for calcium oxalate stone prevention.</title>
        <authorList>
            <person name="Chmiel J.A."/>
            <person name="Carr C."/>
            <person name="Stuivenberg G.A."/>
            <person name="Venema R."/>
            <person name="Chanyi R.M."/>
            <person name="Al K.F."/>
            <person name="Giguere D."/>
            <person name="Say H."/>
            <person name="Akouris P.P."/>
            <person name="Dominguez Romero S.A."/>
            <person name="Kwong A."/>
            <person name="Tai V."/>
            <person name="Koval S.F."/>
            <person name="Razvi H."/>
            <person name="Bjazevic J."/>
            <person name="Burton J.P."/>
        </authorList>
    </citation>
    <scope>NUCLEOTIDE SEQUENCE</scope>
    <source>
        <strain evidence="2">OxK</strain>
    </source>
</reference>
<gene>
    <name evidence="2" type="ORF">NB646_06790</name>
</gene>
<dbReference type="PANTHER" id="PTHR13754:SF13">
    <property type="entry name" value="METALLO-BETA-LACTAMASE SUPERFAMILY PROTEIN (AFU_ORTHOLOGUE AFUA_3G07630)"/>
    <property type="match status" value="1"/>
</dbReference>
<feature type="domain" description="Metallo-beta-lactamase" evidence="1">
    <location>
        <begin position="28"/>
        <end position="196"/>
    </location>
</feature>
<name>A0A9E9LAK0_9BURK</name>
<dbReference type="InterPro" id="IPR052926">
    <property type="entry name" value="Metallo-beta-lactamase_dom"/>
</dbReference>
<accession>A0A9E9LAK0</accession>
<dbReference type="Proteomes" id="UP001164819">
    <property type="component" value="Chromosome"/>
</dbReference>